<dbReference type="NCBIfam" id="TIGR00121">
    <property type="entry name" value="birA_ligase"/>
    <property type="match status" value="1"/>
</dbReference>
<dbReference type="CDD" id="cd16442">
    <property type="entry name" value="BPL"/>
    <property type="match status" value="1"/>
</dbReference>
<keyword evidence="1 6" id="KW-0436">Ligase</keyword>
<comment type="catalytic activity">
    <reaction evidence="4">
        <text>biotin + L-lysyl-[protein] + ATP = N(6)-biotinyl-L-lysyl-[protein] + AMP + diphosphate + H(+)</text>
        <dbReference type="Rhea" id="RHEA:11756"/>
        <dbReference type="Rhea" id="RHEA-COMP:9752"/>
        <dbReference type="Rhea" id="RHEA-COMP:10505"/>
        <dbReference type="ChEBI" id="CHEBI:15378"/>
        <dbReference type="ChEBI" id="CHEBI:29969"/>
        <dbReference type="ChEBI" id="CHEBI:30616"/>
        <dbReference type="ChEBI" id="CHEBI:33019"/>
        <dbReference type="ChEBI" id="CHEBI:57586"/>
        <dbReference type="ChEBI" id="CHEBI:83144"/>
        <dbReference type="ChEBI" id="CHEBI:456215"/>
        <dbReference type="EC" id="6.3.4.15"/>
    </reaction>
</comment>
<dbReference type="EMBL" id="MFNE01000026">
    <property type="protein sequence ID" value="OGG95133.1"/>
    <property type="molecule type" value="Genomic_DNA"/>
</dbReference>
<evidence type="ECO:0000256" key="2">
    <source>
        <dbReference type="ARBA" id="ARBA00023267"/>
    </source>
</evidence>
<evidence type="ECO:0000313" key="7">
    <source>
        <dbReference type="Proteomes" id="UP000178449"/>
    </source>
</evidence>
<evidence type="ECO:0000313" key="6">
    <source>
        <dbReference type="EMBL" id="OGG95133.1"/>
    </source>
</evidence>
<dbReference type="PANTHER" id="PTHR12835:SF5">
    <property type="entry name" value="BIOTIN--PROTEIN LIGASE"/>
    <property type="match status" value="1"/>
</dbReference>
<dbReference type="InterPro" id="IPR004143">
    <property type="entry name" value="BPL_LPL_catalytic"/>
</dbReference>
<comment type="caution">
    <text evidence="6">The sequence shown here is derived from an EMBL/GenBank/DDBJ whole genome shotgun (WGS) entry which is preliminary data.</text>
</comment>
<dbReference type="GO" id="GO:0004077">
    <property type="term" value="F:biotin--[biotin carboxyl-carrier protein] ligase activity"/>
    <property type="evidence" value="ECO:0007669"/>
    <property type="project" value="UniProtKB-EC"/>
</dbReference>
<dbReference type="InterPro" id="IPR003142">
    <property type="entry name" value="BPL_C"/>
</dbReference>
<dbReference type="PROSITE" id="PS51733">
    <property type="entry name" value="BPL_LPL_CATALYTIC"/>
    <property type="match status" value="1"/>
</dbReference>
<dbReference type="Gene3D" id="3.30.930.10">
    <property type="entry name" value="Bira Bifunctional Protein, Domain 2"/>
    <property type="match status" value="1"/>
</dbReference>
<dbReference type="InterPro" id="IPR004408">
    <property type="entry name" value="Biotin_CoA_COase_ligase"/>
</dbReference>
<dbReference type="SUPFAM" id="SSF55681">
    <property type="entry name" value="Class II aaRS and biotin synthetases"/>
    <property type="match status" value="1"/>
</dbReference>
<sequence>MLRKYLGLEVQTFRELVSTNRYLLDQERPNPGLAVLAIKQTQGRGRLGRVWESGSGGQLTASFLIPTRPWPHFLPCLSLLVGLSILEVLEGLGAKGLSLKWPNDLLWEDRKLAGVLLESRPEYVVAGIGVNLQVGTGEYSFEVKNRLVHLGELGISAKPAELFESILDQTDRRFVAALKELAPLLQDWERRSGSIGKRVRVVDSGLSGTIKGLGPAGQLVLQTEAGQVELVSGEVVFEG</sequence>
<reference evidence="6 7" key="1">
    <citation type="journal article" date="2016" name="Nat. Commun.">
        <title>Thousands of microbial genomes shed light on interconnected biogeochemical processes in an aquifer system.</title>
        <authorList>
            <person name="Anantharaman K."/>
            <person name="Brown C.T."/>
            <person name="Hug L.A."/>
            <person name="Sharon I."/>
            <person name="Castelle C.J."/>
            <person name="Probst A.J."/>
            <person name="Thomas B.C."/>
            <person name="Singh A."/>
            <person name="Wilkins M.J."/>
            <person name="Karaoz U."/>
            <person name="Brodie E.L."/>
            <person name="Williams K.H."/>
            <person name="Hubbard S.S."/>
            <person name="Banfield J.F."/>
        </authorList>
    </citation>
    <scope>NUCLEOTIDE SEQUENCE [LARGE SCALE GENOMIC DNA]</scope>
</reference>
<dbReference type="EC" id="6.3.4.15" evidence="3"/>
<dbReference type="GO" id="GO:0005737">
    <property type="term" value="C:cytoplasm"/>
    <property type="evidence" value="ECO:0007669"/>
    <property type="project" value="TreeGrafter"/>
</dbReference>
<gene>
    <name evidence="6" type="ORF">A2527_08150</name>
</gene>
<dbReference type="InterPro" id="IPR045864">
    <property type="entry name" value="aa-tRNA-synth_II/BPL/LPL"/>
</dbReference>
<organism evidence="6 7">
    <name type="scientific">Candidatus Lambdaproteobacteria bacterium RIFOXYD2_FULL_50_16</name>
    <dbReference type="NCBI Taxonomy" id="1817772"/>
    <lineage>
        <taxon>Bacteria</taxon>
        <taxon>Pseudomonadati</taxon>
        <taxon>Pseudomonadota</taxon>
        <taxon>Candidatus Lambdaproteobacteria</taxon>
    </lineage>
</organism>
<keyword evidence="2" id="KW-0092">Biotin</keyword>
<accession>A0A1F6GAK1</accession>
<evidence type="ECO:0000256" key="1">
    <source>
        <dbReference type="ARBA" id="ARBA00022598"/>
    </source>
</evidence>
<dbReference type="AlphaFoldDB" id="A0A1F6GAK1"/>
<dbReference type="PANTHER" id="PTHR12835">
    <property type="entry name" value="BIOTIN PROTEIN LIGASE"/>
    <property type="match status" value="1"/>
</dbReference>
<dbReference type="Pfam" id="PF03099">
    <property type="entry name" value="BPL_LplA_LipB"/>
    <property type="match status" value="1"/>
</dbReference>
<proteinExistence type="predicted"/>
<protein>
    <recommendedName>
        <fullName evidence="3">biotin--[biotin carboxyl-carrier protein] ligase</fullName>
        <ecNumber evidence="3">6.3.4.15</ecNumber>
    </recommendedName>
</protein>
<dbReference type="Pfam" id="PF02237">
    <property type="entry name" value="BPL_C"/>
    <property type="match status" value="1"/>
</dbReference>
<dbReference type="STRING" id="1817772.A2527_08150"/>
<evidence type="ECO:0000256" key="4">
    <source>
        <dbReference type="ARBA" id="ARBA00047846"/>
    </source>
</evidence>
<dbReference type="Proteomes" id="UP000178449">
    <property type="component" value="Unassembled WGS sequence"/>
</dbReference>
<feature type="domain" description="BPL/LPL catalytic" evidence="5">
    <location>
        <begin position="1"/>
        <end position="178"/>
    </location>
</feature>
<name>A0A1F6GAK1_9PROT</name>
<evidence type="ECO:0000256" key="3">
    <source>
        <dbReference type="ARBA" id="ARBA00024227"/>
    </source>
</evidence>
<evidence type="ECO:0000259" key="5">
    <source>
        <dbReference type="PROSITE" id="PS51733"/>
    </source>
</evidence>